<dbReference type="Gene3D" id="3.40.50.10050">
    <property type="entry name" value="Translation initiation factor IF- 2, domain 3"/>
    <property type="match status" value="1"/>
</dbReference>
<dbReference type="SUPFAM" id="SSF52540">
    <property type="entry name" value="P-loop containing nucleoside triphosphate hydrolases"/>
    <property type="match status" value="1"/>
</dbReference>
<feature type="region of interest" description="Disordered" evidence="10">
    <location>
        <begin position="123"/>
        <end position="148"/>
    </location>
</feature>
<evidence type="ECO:0000256" key="3">
    <source>
        <dbReference type="ARBA" id="ARBA00022540"/>
    </source>
</evidence>
<dbReference type="HOGENOM" id="CLU_006301_5_1_0"/>
<feature type="binding site" evidence="8">
    <location>
        <begin position="156"/>
        <end position="163"/>
    </location>
    <ligand>
        <name>GTP</name>
        <dbReference type="ChEBI" id="CHEBI:37565"/>
    </ligand>
</feature>
<feature type="domain" description="Tr-type G" evidence="11">
    <location>
        <begin position="147"/>
        <end position="320"/>
    </location>
</feature>
<feature type="binding site" evidence="8">
    <location>
        <begin position="260"/>
        <end position="263"/>
    </location>
    <ligand>
        <name>GTP</name>
        <dbReference type="ChEBI" id="CHEBI:37565"/>
    </ligand>
</feature>
<evidence type="ECO:0000256" key="10">
    <source>
        <dbReference type="SAM" id="MobiDB-lite"/>
    </source>
</evidence>
<dbReference type="AlphaFoldDB" id="S0EUV6"/>
<dbReference type="InterPro" id="IPR015760">
    <property type="entry name" value="TIF_IF2"/>
</dbReference>
<evidence type="ECO:0000256" key="8">
    <source>
        <dbReference type="HAMAP-Rule" id="MF_00100"/>
    </source>
</evidence>
<dbReference type="KEGG" id="ccz:CCALI_01342"/>
<comment type="function">
    <text evidence="7 8 9">One of the essential components for the initiation of protein synthesis. Protects formylmethionyl-tRNA from spontaneous hydrolysis and promotes its binding to the 30S ribosomal subunits. Also involved in the hydrolysis of GTP during the formation of the 70S ribosomal complex.</text>
</comment>
<dbReference type="PROSITE" id="PS01176">
    <property type="entry name" value="IF2"/>
    <property type="match status" value="1"/>
</dbReference>
<dbReference type="PATRIC" id="fig|1303518.3.peg.1373"/>
<dbReference type="Pfam" id="PF00009">
    <property type="entry name" value="GTP_EFTU"/>
    <property type="match status" value="1"/>
</dbReference>
<evidence type="ECO:0000256" key="9">
    <source>
        <dbReference type="RuleBase" id="RU000644"/>
    </source>
</evidence>
<dbReference type="FunFam" id="3.40.50.10050:FF:000001">
    <property type="entry name" value="Translation initiation factor IF-2"/>
    <property type="match status" value="1"/>
</dbReference>
<dbReference type="InterPro" id="IPR005225">
    <property type="entry name" value="Small_GTP-bd"/>
</dbReference>
<dbReference type="FunFam" id="3.40.50.300:FF:000019">
    <property type="entry name" value="Translation initiation factor IF-2"/>
    <property type="match status" value="1"/>
</dbReference>
<dbReference type="CDD" id="cd03702">
    <property type="entry name" value="IF2_mtIF2_II"/>
    <property type="match status" value="1"/>
</dbReference>
<keyword evidence="6 8" id="KW-0342">GTP-binding</keyword>
<proteinExistence type="inferred from homology"/>
<reference evidence="13" key="1">
    <citation type="submission" date="2013-03" db="EMBL/GenBank/DDBJ databases">
        <title>Genome sequence of Chthonomonas calidirosea, the first sequenced genome from the Armatimonadetes phylum (formally candidate division OP10).</title>
        <authorList>
            <person name="Lee K.C.Y."/>
            <person name="Morgan X.C."/>
            <person name="Dunfield P.F."/>
            <person name="Tamas I."/>
            <person name="Houghton K.M."/>
            <person name="Vyssotski M."/>
            <person name="Ryan J.L.J."/>
            <person name="Lagutin K."/>
            <person name="McDonald I.R."/>
            <person name="Stott M.B."/>
        </authorList>
    </citation>
    <scope>NUCLEOTIDE SEQUENCE [LARGE SCALE GENOMIC DNA]</scope>
    <source>
        <strain evidence="13">DSM 23976 / ICMP 18418 / T49</strain>
    </source>
</reference>
<dbReference type="InterPro" id="IPR006847">
    <property type="entry name" value="IF2_N"/>
</dbReference>
<evidence type="ECO:0000256" key="5">
    <source>
        <dbReference type="ARBA" id="ARBA00022917"/>
    </source>
</evidence>
<dbReference type="STRING" id="454171.CP488_02754"/>
<keyword evidence="4 8" id="KW-0547">Nucleotide-binding</keyword>
<evidence type="ECO:0000313" key="12">
    <source>
        <dbReference type="EMBL" id="CCW35160.1"/>
    </source>
</evidence>
<dbReference type="PRINTS" id="PR00315">
    <property type="entry name" value="ELONGATNFCT"/>
</dbReference>
<dbReference type="RefSeq" id="WP_016482700.1">
    <property type="nucleotide sequence ID" value="NC_021487.1"/>
</dbReference>
<dbReference type="InterPro" id="IPR036925">
    <property type="entry name" value="TIF_IF2_dom3_sf"/>
</dbReference>
<dbReference type="SUPFAM" id="SSF52156">
    <property type="entry name" value="Initiation factor IF2/eIF5b, domain 3"/>
    <property type="match status" value="1"/>
</dbReference>
<accession>S0EUV6</accession>
<dbReference type="InterPro" id="IPR023115">
    <property type="entry name" value="TIF_IF2_dom3"/>
</dbReference>
<dbReference type="InterPro" id="IPR000795">
    <property type="entry name" value="T_Tr_GTP-bd_dom"/>
</dbReference>
<dbReference type="CDD" id="cd03692">
    <property type="entry name" value="mtIF2_IVc"/>
    <property type="match status" value="1"/>
</dbReference>
<evidence type="ECO:0000256" key="1">
    <source>
        <dbReference type="ARBA" id="ARBA00007733"/>
    </source>
</evidence>
<dbReference type="FunFam" id="2.40.30.10:FF:000008">
    <property type="entry name" value="Translation initiation factor IF-2"/>
    <property type="match status" value="1"/>
</dbReference>
<dbReference type="InterPro" id="IPR009000">
    <property type="entry name" value="Transl_B-barrel_sf"/>
</dbReference>
<keyword evidence="5 8" id="KW-0648">Protein biosynthesis</keyword>
<dbReference type="InterPro" id="IPR000178">
    <property type="entry name" value="TF_IF2_bacterial-like"/>
</dbReference>
<dbReference type="GO" id="GO:0005525">
    <property type="term" value="F:GTP binding"/>
    <property type="evidence" value="ECO:0007669"/>
    <property type="project" value="UniProtKB-KW"/>
</dbReference>
<dbReference type="InterPro" id="IPR027417">
    <property type="entry name" value="P-loop_NTPase"/>
</dbReference>
<dbReference type="Gene3D" id="3.40.50.300">
    <property type="entry name" value="P-loop containing nucleotide triphosphate hydrolases"/>
    <property type="match status" value="1"/>
</dbReference>
<sequence length="655" mass="70737">MIEARGIRVTELAKTLNITVAELTSALQDLGIAVSDPNSTVLDHETATAVQEMLGQTVTSAREIEVPANATLKEVAEAIGISPTEATKKMMELGELIGPHQRLSNALAERLAAAYGFKLRVKSPPSAPATSAPKNARYKPGTGTLQPRPPVVTVMGHVDHGKTSLLDAIRKTHVAEGEFGGITQHIGAYQVEIQHNGQPARITFLDTPGHEAFTQMRARGASVTDIVVLVVAADDGVMPQTVEAIHHAQAAEVPLIVAINKIDKPDARPDRVKQQLAEHNLLVEEYGGDVPVVEVSAKTGQGIQDLLEYILLLAELHDLKADPNGPVRGTIIEAKIEPGRGPVTTVLVQSGTLRVGDSIVAGLTYGKVRAMTNERGERLQKASPSTPVEVLGLNSVPMAGDVVEVVKNEKEARQIAEKRQEKVRAERLTSATRRISLADLSRQVAEEATKDFNLIVKADVQGSLEAVLGQINKIAQEAQSNGIHVSVKHSGIGAVTESDVSLAVATESVIIGFNVRADAAAQKAAERDGVDIRLYNIIYDLTEDLQKAVKGLLTPVYEEVVLGRARVLQRFQTPKGLVIAGCSVIEGKVVRGAEVRIIRNKEKIFTSRIESLRRLKDDVREVLQGYECGMVIENWTDVQPDDIIECYEMQEVARS</sequence>
<dbReference type="NCBIfam" id="TIGR00231">
    <property type="entry name" value="small_GTP"/>
    <property type="match status" value="1"/>
</dbReference>
<feature type="binding site" evidence="8">
    <location>
        <begin position="206"/>
        <end position="210"/>
    </location>
    <ligand>
        <name>GTP</name>
        <dbReference type="ChEBI" id="CHEBI:37565"/>
    </ligand>
</feature>
<evidence type="ECO:0000313" key="13">
    <source>
        <dbReference type="Proteomes" id="UP000014227"/>
    </source>
</evidence>
<evidence type="ECO:0000256" key="4">
    <source>
        <dbReference type="ARBA" id="ARBA00022741"/>
    </source>
</evidence>
<dbReference type="Proteomes" id="UP000014227">
    <property type="component" value="Chromosome I"/>
</dbReference>
<dbReference type="FunFam" id="2.40.30.10:FF:000007">
    <property type="entry name" value="Translation initiation factor IF-2"/>
    <property type="match status" value="1"/>
</dbReference>
<keyword evidence="3 8" id="KW-0396">Initiation factor</keyword>
<dbReference type="PROSITE" id="PS51722">
    <property type="entry name" value="G_TR_2"/>
    <property type="match status" value="1"/>
</dbReference>
<dbReference type="GO" id="GO:0005829">
    <property type="term" value="C:cytosol"/>
    <property type="evidence" value="ECO:0007669"/>
    <property type="project" value="TreeGrafter"/>
</dbReference>
<keyword evidence="13" id="KW-1185">Reference proteome</keyword>
<comment type="caution">
    <text evidence="8">Lacks conserved residue(s) required for the propagation of feature annotation.</text>
</comment>
<evidence type="ECO:0000256" key="6">
    <source>
        <dbReference type="ARBA" id="ARBA00023134"/>
    </source>
</evidence>
<evidence type="ECO:0000256" key="2">
    <source>
        <dbReference type="ARBA" id="ARBA00020675"/>
    </source>
</evidence>
<dbReference type="Pfam" id="PF04760">
    <property type="entry name" value="IF2_N"/>
    <property type="match status" value="1"/>
</dbReference>
<dbReference type="PANTHER" id="PTHR43381:SF5">
    <property type="entry name" value="TR-TYPE G DOMAIN-CONTAINING PROTEIN"/>
    <property type="match status" value="1"/>
</dbReference>
<dbReference type="GO" id="GO:0003743">
    <property type="term" value="F:translation initiation factor activity"/>
    <property type="evidence" value="ECO:0007669"/>
    <property type="project" value="UniProtKB-UniRule"/>
</dbReference>
<dbReference type="OrthoDB" id="9811804at2"/>
<name>S0EUV6_CHTCT</name>
<dbReference type="SUPFAM" id="SSF50447">
    <property type="entry name" value="Translation proteins"/>
    <property type="match status" value="2"/>
</dbReference>
<keyword evidence="8" id="KW-0963">Cytoplasm</keyword>
<dbReference type="HAMAP" id="MF_00100_B">
    <property type="entry name" value="IF_2_B"/>
    <property type="match status" value="1"/>
</dbReference>
<gene>
    <name evidence="8" type="primary">infB</name>
    <name evidence="12" type="ORF">CCALI_01342</name>
</gene>
<comment type="similarity">
    <text evidence="1 8 9">Belongs to the TRAFAC class translation factor GTPase superfamily. Classic translation factor GTPase family. IF-2 subfamily.</text>
</comment>
<dbReference type="Pfam" id="PF22042">
    <property type="entry name" value="EF-G_D2"/>
    <property type="match status" value="1"/>
</dbReference>
<dbReference type="Pfam" id="PF11987">
    <property type="entry name" value="IF-2"/>
    <property type="match status" value="1"/>
</dbReference>
<dbReference type="EMBL" id="HF951689">
    <property type="protein sequence ID" value="CCW35160.1"/>
    <property type="molecule type" value="Genomic_DNA"/>
</dbReference>
<dbReference type="FunCoup" id="S0EUV6">
    <property type="interactions" value="447"/>
</dbReference>
<protein>
    <recommendedName>
        <fullName evidence="2 8">Translation initiation factor IF-2</fullName>
    </recommendedName>
</protein>
<evidence type="ECO:0000259" key="11">
    <source>
        <dbReference type="PROSITE" id="PS51722"/>
    </source>
</evidence>
<evidence type="ECO:0000256" key="7">
    <source>
        <dbReference type="ARBA" id="ARBA00025162"/>
    </source>
</evidence>
<dbReference type="Gene3D" id="1.10.10.2480">
    <property type="match status" value="1"/>
</dbReference>
<dbReference type="InterPro" id="IPR044145">
    <property type="entry name" value="IF2_II"/>
</dbReference>
<comment type="subcellular location">
    <subcellularLocation>
        <location evidence="8">Cytoplasm</location>
    </subcellularLocation>
</comment>
<dbReference type="InterPro" id="IPR053905">
    <property type="entry name" value="EF-G-like_DII"/>
</dbReference>
<dbReference type="NCBIfam" id="TIGR00487">
    <property type="entry name" value="IF-2"/>
    <property type="match status" value="1"/>
</dbReference>
<dbReference type="Gene3D" id="2.40.30.10">
    <property type="entry name" value="Translation factors"/>
    <property type="match status" value="2"/>
</dbReference>
<dbReference type="InParanoid" id="S0EUV6"/>
<dbReference type="CDD" id="cd01887">
    <property type="entry name" value="IF2_eIF5B"/>
    <property type="match status" value="1"/>
</dbReference>
<organism evidence="12 13">
    <name type="scientific">Chthonomonas calidirosea (strain DSM 23976 / ICMP 18418 / T49)</name>
    <dbReference type="NCBI Taxonomy" id="1303518"/>
    <lineage>
        <taxon>Bacteria</taxon>
        <taxon>Bacillati</taxon>
        <taxon>Armatimonadota</taxon>
        <taxon>Chthonomonadia</taxon>
        <taxon>Chthonomonadales</taxon>
        <taxon>Chthonomonadaceae</taxon>
        <taxon>Chthonomonas</taxon>
    </lineage>
</organism>
<dbReference type="eggNOG" id="COG0532">
    <property type="taxonomic scope" value="Bacteria"/>
</dbReference>
<dbReference type="GO" id="GO:0003924">
    <property type="term" value="F:GTPase activity"/>
    <property type="evidence" value="ECO:0007669"/>
    <property type="project" value="UniProtKB-UniRule"/>
</dbReference>
<dbReference type="PANTHER" id="PTHR43381">
    <property type="entry name" value="TRANSLATION INITIATION FACTOR IF-2-RELATED"/>
    <property type="match status" value="1"/>
</dbReference>